<organism evidence="5 6">
    <name type="scientific">Chrysochromulina tobinii</name>
    <dbReference type="NCBI Taxonomy" id="1460289"/>
    <lineage>
        <taxon>Eukaryota</taxon>
        <taxon>Haptista</taxon>
        <taxon>Haptophyta</taxon>
        <taxon>Prymnesiophyceae</taxon>
        <taxon>Prymnesiales</taxon>
        <taxon>Chrysochromulinaceae</taxon>
        <taxon>Chrysochromulina</taxon>
    </lineage>
</organism>
<dbReference type="PANTHER" id="PTHR22836:SF0">
    <property type="entry name" value="PRE-MRNA 3' END PROCESSING PROTEIN WDR33"/>
    <property type="match status" value="1"/>
</dbReference>
<dbReference type="InterPro" id="IPR036322">
    <property type="entry name" value="WD40_repeat_dom_sf"/>
</dbReference>
<dbReference type="SMART" id="SM00320">
    <property type="entry name" value="WD40"/>
    <property type="match status" value="7"/>
</dbReference>
<dbReference type="PANTHER" id="PTHR22836">
    <property type="entry name" value="WD40 REPEAT PROTEIN"/>
    <property type="match status" value="1"/>
</dbReference>
<dbReference type="CDD" id="cd00200">
    <property type="entry name" value="WD40"/>
    <property type="match status" value="1"/>
</dbReference>
<feature type="repeat" description="WD" evidence="3">
    <location>
        <begin position="263"/>
        <end position="304"/>
    </location>
</feature>
<dbReference type="Gene3D" id="2.130.10.10">
    <property type="entry name" value="YVTN repeat-like/Quinoprotein amine dehydrogenase"/>
    <property type="match status" value="2"/>
</dbReference>
<dbReference type="InterPro" id="IPR015943">
    <property type="entry name" value="WD40/YVTN_repeat-like_dom_sf"/>
</dbReference>
<keyword evidence="2" id="KW-0677">Repeat</keyword>
<protein>
    <submittedName>
        <fullName evidence="5">Uncharacterized protein</fullName>
    </submittedName>
</protein>
<sequence>MTTAQPRPPGSAQGFGGAGRPVHKTIDPSGSTVRFLKARIFQPETLASAAPVLCGAGASSLDMLPPAAILGNASSSICTRFVHASFCKERCSVNAAVWTPEGRRLLAGTNNGMFTLWSGVNFAFETTQQAHESAIRSMEWSHSGEWMVSCDHDGCIKYWAPTLNNVKEIADAHPGYPAREVSFSPTDAKFVSCSDDATVKVWDFERGALDQVLAGANTEGGKSHGWDVKTVQWHPDKALIASGSKDNVIKLWDPRAAREICLLHLHKNTVTTLRWHPNGLCFASGSRDQLVKLFDLRTMREAAVFKGHKREVSSLAWHPQHAELFATGAQDGALLYWSTLHPSAPLGQSVGARGSTAHEGTIWSMAWHPLGHLLCSGANDNLVKFWCRNRPGDGRKREREEGDEAFDDEIEMRMLSLAALAQQQQQR</sequence>
<feature type="repeat" description="WD" evidence="3">
    <location>
        <begin position="221"/>
        <end position="253"/>
    </location>
</feature>
<accession>A0A0M0K3W9</accession>
<feature type="repeat" description="WD" evidence="3">
    <location>
        <begin position="355"/>
        <end position="386"/>
    </location>
</feature>
<proteinExistence type="predicted"/>
<dbReference type="InterPro" id="IPR001680">
    <property type="entry name" value="WD40_rpt"/>
</dbReference>
<dbReference type="PRINTS" id="PR00320">
    <property type="entry name" value="GPROTEINBRPT"/>
</dbReference>
<dbReference type="Pfam" id="PF00400">
    <property type="entry name" value="WD40"/>
    <property type="match status" value="6"/>
</dbReference>
<evidence type="ECO:0000256" key="2">
    <source>
        <dbReference type="ARBA" id="ARBA00022737"/>
    </source>
</evidence>
<keyword evidence="1 3" id="KW-0853">WD repeat</keyword>
<name>A0A0M0K3W9_9EUKA</name>
<dbReference type="AlphaFoldDB" id="A0A0M0K3W9"/>
<dbReference type="Proteomes" id="UP000037460">
    <property type="component" value="Unassembled WGS sequence"/>
</dbReference>
<dbReference type="PROSITE" id="PS50294">
    <property type="entry name" value="WD_REPEATS_REGION"/>
    <property type="match status" value="5"/>
</dbReference>
<gene>
    <name evidence="5" type="ORF">Ctob_012644</name>
</gene>
<feature type="region of interest" description="Disordered" evidence="4">
    <location>
        <begin position="1"/>
        <end position="23"/>
    </location>
</feature>
<keyword evidence="6" id="KW-1185">Reference proteome</keyword>
<reference evidence="6" key="1">
    <citation type="journal article" date="2015" name="PLoS Genet.">
        <title>Genome Sequence and Transcriptome Analyses of Chrysochromulina tobin: Metabolic Tools for Enhanced Algal Fitness in the Prominent Order Prymnesiales (Haptophyceae).</title>
        <authorList>
            <person name="Hovde B.T."/>
            <person name="Deodato C.R."/>
            <person name="Hunsperger H.M."/>
            <person name="Ryken S.A."/>
            <person name="Yost W."/>
            <person name="Jha R.K."/>
            <person name="Patterson J."/>
            <person name="Monnat R.J. Jr."/>
            <person name="Barlow S.B."/>
            <person name="Starkenburg S.R."/>
            <person name="Cattolico R.A."/>
        </authorList>
    </citation>
    <scope>NUCLEOTIDE SEQUENCE</scope>
    <source>
        <strain evidence="6">CCMP291</strain>
    </source>
</reference>
<comment type="caution">
    <text evidence="5">The sequence shown here is derived from an EMBL/GenBank/DDBJ whole genome shotgun (WGS) entry which is preliminary data.</text>
</comment>
<evidence type="ECO:0000313" key="6">
    <source>
        <dbReference type="Proteomes" id="UP000037460"/>
    </source>
</evidence>
<dbReference type="OrthoDB" id="16717at2759"/>
<evidence type="ECO:0000256" key="4">
    <source>
        <dbReference type="SAM" id="MobiDB-lite"/>
    </source>
</evidence>
<dbReference type="GO" id="GO:0005847">
    <property type="term" value="C:mRNA cleavage and polyadenylation specificity factor complex"/>
    <property type="evidence" value="ECO:0007669"/>
    <property type="project" value="TreeGrafter"/>
</dbReference>
<evidence type="ECO:0000256" key="3">
    <source>
        <dbReference type="PROSITE-ProRule" id="PRU00221"/>
    </source>
</evidence>
<dbReference type="PROSITE" id="PS50082">
    <property type="entry name" value="WD_REPEATS_2"/>
    <property type="match status" value="6"/>
</dbReference>
<evidence type="ECO:0000313" key="5">
    <source>
        <dbReference type="EMBL" id="KOO33505.1"/>
    </source>
</evidence>
<dbReference type="SUPFAM" id="SSF50978">
    <property type="entry name" value="WD40 repeat-like"/>
    <property type="match status" value="1"/>
</dbReference>
<evidence type="ECO:0000256" key="1">
    <source>
        <dbReference type="ARBA" id="ARBA00022574"/>
    </source>
</evidence>
<dbReference type="GO" id="GO:0031124">
    <property type="term" value="P:mRNA 3'-end processing"/>
    <property type="evidence" value="ECO:0007669"/>
    <property type="project" value="InterPro"/>
</dbReference>
<dbReference type="InterPro" id="IPR020472">
    <property type="entry name" value="WD40_PAC1"/>
</dbReference>
<dbReference type="EMBL" id="JWZX01001502">
    <property type="protein sequence ID" value="KOO33505.1"/>
    <property type="molecule type" value="Genomic_DNA"/>
</dbReference>
<feature type="repeat" description="WD" evidence="3">
    <location>
        <begin position="128"/>
        <end position="159"/>
    </location>
</feature>
<feature type="repeat" description="WD" evidence="3">
    <location>
        <begin position="305"/>
        <end position="338"/>
    </location>
</feature>
<dbReference type="InterPro" id="IPR045245">
    <property type="entry name" value="Pfs2-like"/>
</dbReference>
<feature type="repeat" description="WD" evidence="3">
    <location>
        <begin position="181"/>
        <end position="212"/>
    </location>
</feature>